<proteinExistence type="predicted"/>
<evidence type="ECO:0000313" key="5">
    <source>
        <dbReference type="Proteomes" id="UP000821853"/>
    </source>
</evidence>
<keyword evidence="2" id="KW-0479">Metal-binding</keyword>
<dbReference type="Proteomes" id="UP000821853">
    <property type="component" value="Unassembled WGS sequence"/>
</dbReference>
<reference evidence="4 5" key="1">
    <citation type="journal article" date="2020" name="Cell">
        <title>Large-Scale Comparative Analyses of Tick Genomes Elucidate Their Genetic Diversity and Vector Capacities.</title>
        <authorList>
            <consortium name="Tick Genome and Microbiome Consortium (TIGMIC)"/>
            <person name="Jia N."/>
            <person name="Wang J."/>
            <person name="Shi W."/>
            <person name="Du L."/>
            <person name="Sun Y."/>
            <person name="Zhan W."/>
            <person name="Jiang J.F."/>
            <person name="Wang Q."/>
            <person name="Zhang B."/>
            <person name="Ji P."/>
            <person name="Bell-Sakyi L."/>
            <person name="Cui X.M."/>
            <person name="Yuan T.T."/>
            <person name="Jiang B.G."/>
            <person name="Yang W.F."/>
            <person name="Lam T.T."/>
            <person name="Chang Q.C."/>
            <person name="Ding S.J."/>
            <person name="Wang X.J."/>
            <person name="Zhu J.G."/>
            <person name="Ruan X.D."/>
            <person name="Zhao L."/>
            <person name="Wei J.T."/>
            <person name="Ye R.Z."/>
            <person name="Que T.C."/>
            <person name="Du C.H."/>
            <person name="Zhou Y.H."/>
            <person name="Cheng J.X."/>
            <person name="Dai P.F."/>
            <person name="Guo W.B."/>
            <person name="Han X.H."/>
            <person name="Huang E.J."/>
            <person name="Li L.F."/>
            <person name="Wei W."/>
            <person name="Gao Y.C."/>
            <person name="Liu J.Z."/>
            <person name="Shao H.Z."/>
            <person name="Wang X."/>
            <person name="Wang C.C."/>
            <person name="Yang T.C."/>
            <person name="Huo Q.B."/>
            <person name="Li W."/>
            <person name="Chen H.Y."/>
            <person name="Chen S.E."/>
            <person name="Zhou L.G."/>
            <person name="Ni X.B."/>
            <person name="Tian J.H."/>
            <person name="Sheng Y."/>
            <person name="Liu T."/>
            <person name="Pan Y.S."/>
            <person name="Xia L.Y."/>
            <person name="Li J."/>
            <person name="Zhao F."/>
            <person name="Cao W.C."/>
        </authorList>
    </citation>
    <scope>NUCLEOTIDE SEQUENCE [LARGE SCALE GENOMIC DNA]</scope>
    <source>
        <strain evidence="4">HaeL-2018</strain>
    </source>
</reference>
<dbReference type="OrthoDB" id="7331812at2759"/>
<name>A0A9J6GRY4_HAELO</name>
<dbReference type="EMBL" id="JABSTR010000008">
    <property type="protein sequence ID" value="KAH9378229.1"/>
    <property type="molecule type" value="Genomic_DNA"/>
</dbReference>
<dbReference type="InterPro" id="IPR027806">
    <property type="entry name" value="HARBI1_dom"/>
</dbReference>
<dbReference type="VEuPathDB" id="VectorBase:HLOH_064175"/>
<accession>A0A9J6GRY4</accession>
<evidence type="ECO:0000313" key="4">
    <source>
        <dbReference type="EMBL" id="KAH9378229.1"/>
    </source>
</evidence>
<dbReference type="PANTHER" id="PTHR23080">
    <property type="entry name" value="THAP DOMAIN PROTEIN"/>
    <property type="match status" value="1"/>
</dbReference>
<dbReference type="GO" id="GO:0046872">
    <property type="term" value="F:metal ion binding"/>
    <property type="evidence" value="ECO:0007669"/>
    <property type="project" value="UniProtKB-KW"/>
</dbReference>
<evidence type="ECO:0000256" key="1">
    <source>
        <dbReference type="ARBA" id="ARBA00001968"/>
    </source>
</evidence>
<organism evidence="4 5">
    <name type="scientific">Haemaphysalis longicornis</name>
    <name type="common">Bush tick</name>
    <dbReference type="NCBI Taxonomy" id="44386"/>
    <lineage>
        <taxon>Eukaryota</taxon>
        <taxon>Metazoa</taxon>
        <taxon>Ecdysozoa</taxon>
        <taxon>Arthropoda</taxon>
        <taxon>Chelicerata</taxon>
        <taxon>Arachnida</taxon>
        <taxon>Acari</taxon>
        <taxon>Parasitiformes</taxon>
        <taxon>Ixodida</taxon>
        <taxon>Ixodoidea</taxon>
        <taxon>Ixodidae</taxon>
        <taxon>Haemaphysalinae</taxon>
        <taxon>Haemaphysalis</taxon>
    </lineage>
</organism>
<evidence type="ECO:0000256" key="2">
    <source>
        <dbReference type="ARBA" id="ARBA00022723"/>
    </source>
</evidence>
<dbReference type="PANTHER" id="PTHR23080:SF143">
    <property type="entry name" value="SI:DKEY-56D12.4"/>
    <property type="match status" value="1"/>
</dbReference>
<comment type="cofactor">
    <cofactor evidence="1">
        <name>a divalent metal cation</name>
        <dbReference type="ChEBI" id="CHEBI:60240"/>
    </cofactor>
</comment>
<protein>
    <recommendedName>
        <fullName evidence="3">DDE Tnp4 domain-containing protein</fullName>
    </recommendedName>
</protein>
<feature type="domain" description="DDE Tnp4" evidence="3">
    <location>
        <begin position="3"/>
        <end position="49"/>
    </location>
</feature>
<comment type="caution">
    <text evidence="4">The sequence shown here is derived from an EMBL/GenBank/DDBJ whole genome shotgun (WGS) entry which is preliminary data.</text>
</comment>
<sequence>MKTGQTASVRIHVERAIHRIKTYRIFKQALPIKSKKTISTVIFVCAGLCKLKNELKKSLLESLRKSDVFFGSLLPSVFVCTPDLAVEWHVAT</sequence>
<evidence type="ECO:0000259" key="3">
    <source>
        <dbReference type="Pfam" id="PF13359"/>
    </source>
</evidence>
<dbReference type="AlphaFoldDB" id="A0A9J6GRY4"/>
<gene>
    <name evidence="4" type="ORF">HPB48_015340</name>
</gene>
<keyword evidence="5" id="KW-1185">Reference proteome</keyword>
<dbReference type="Pfam" id="PF13359">
    <property type="entry name" value="DDE_Tnp_4"/>
    <property type="match status" value="1"/>
</dbReference>